<accession>A0A1G8J717</accession>
<dbReference type="Pfam" id="PF01757">
    <property type="entry name" value="Acyl_transf_3"/>
    <property type="match status" value="1"/>
</dbReference>
<reference evidence="4" key="1">
    <citation type="submission" date="2016-10" db="EMBL/GenBank/DDBJ databases">
        <authorList>
            <person name="Varghese N."/>
            <person name="Submissions S."/>
        </authorList>
    </citation>
    <scope>NUCLEOTIDE SEQUENCE [LARGE SCALE GENOMIC DNA]</scope>
    <source>
        <strain evidence="4">Gh-67</strain>
    </source>
</reference>
<evidence type="ECO:0000256" key="1">
    <source>
        <dbReference type="SAM" id="Phobius"/>
    </source>
</evidence>
<feature type="transmembrane region" description="Helical" evidence="1">
    <location>
        <begin position="168"/>
        <end position="186"/>
    </location>
</feature>
<feature type="transmembrane region" description="Helical" evidence="1">
    <location>
        <begin position="99"/>
        <end position="123"/>
    </location>
</feature>
<dbReference type="InterPro" id="IPR052734">
    <property type="entry name" value="Nod_factor_acetyltransferase"/>
</dbReference>
<keyword evidence="1" id="KW-0812">Transmembrane</keyword>
<gene>
    <name evidence="3" type="ORF">SAMN05192573_11812</name>
</gene>
<evidence type="ECO:0000313" key="3">
    <source>
        <dbReference type="EMBL" id="SDI26787.1"/>
    </source>
</evidence>
<dbReference type="EMBL" id="FNCG01000018">
    <property type="protein sequence ID" value="SDI26787.1"/>
    <property type="molecule type" value="Genomic_DNA"/>
</dbReference>
<dbReference type="PANTHER" id="PTHR37312:SF1">
    <property type="entry name" value="MEMBRANE-BOUND ACYLTRANSFERASE YKRP-RELATED"/>
    <property type="match status" value="1"/>
</dbReference>
<feature type="transmembrane region" description="Helical" evidence="1">
    <location>
        <begin position="143"/>
        <end position="161"/>
    </location>
</feature>
<keyword evidence="4" id="KW-1185">Reference proteome</keyword>
<feature type="transmembrane region" description="Helical" evidence="1">
    <location>
        <begin position="219"/>
        <end position="239"/>
    </location>
</feature>
<dbReference type="GO" id="GO:0016747">
    <property type="term" value="F:acyltransferase activity, transferring groups other than amino-acyl groups"/>
    <property type="evidence" value="ECO:0007669"/>
    <property type="project" value="InterPro"/>
</dbReference>
<name>A0A1G8J717_9SPHI</name>
<evidence type="ECO:0000313" key="4">
    <source>
        <dbReference type="Proteomes" id="UP000199705"/>
    </source>
</evidence>
<evidence type="ECO:0000259" key="2">
    <source>
        <dbReference type="Pfam" id="PF01757"/>
    </source>
</evidence>
<organism evidence="3 4">
    <name type="scientific">Mucilaginibacter gossypii</name>
    <dbReference type="NCBI Taxonomy" id="551996"/>
    <lineage>
        <taxon>Bacteria</taxon>
        <taxon>Pseudomonadati</taxon>
        <taxon>Bacteroidota</taxon>
        <taxon>Sphingobacteriia</taxon>
        <taxon>Sphingobacteriales</taxon>
        <taxon>Sphingobacteriaceae</taxon>
        <taxon>Mucilaginibacter</taxon>
    </lineage>
</organism>
<feature type="transmembrane region" description="Helical" evidence="1">
    <location>
        <begin position="287"/>
        <end position="305"/>
    </location>
</feature>
<feature type="transmembrane region" description="Helical" evidence="1">
    <location>
        <begin position="251"/>
        <end position="280"/>
    </location>
</feature>
<feature type="transmembrane region" description="Helical" evidence="1">
    <location>
        <begin position="65"/>
        <end position="87"/>
    </location>
</feature>
<dbReference type="PANTHER" id="PTHR37312">
    <property type="entry name" value="MEMBRANE-BOUND ACYLTRANSFERASE YKRP-RELATED"/>
    <property type="match status" value="1"/>
</dbReference>
<dbReference type="RefSeq" id="WP_091174157.1">
    <property type="nucleotide sequence ID" value="NZ_FNCG01000018.1"/>
</dbReference>
<protein>
    <submittedName>
        <fullName evidence="3">Fucose 4-O-acetylase</fullName>
    </submittedName>
</protein>
<dbReference type="AlphaFoldDB" id="A0A1G8J717"/>
<keyword evidence="1" id="KW-1133">Transmembrane helix</keyword>
<dbReference type="InterPro" id="IPR002656">
    <property type="entry name" value="Acyl_transf_3_dom"/>
</dbReference>
<feature type="domain" description="Acyltransferase 3" evidence="2">
    <location>
        <begin position="23"/>
        <end position="327"/>
    </location>
</feature>
<dbReference type="STRING" id="551996.SAMN05192573_11812"/>
<proteinExistence type="predicted"/>
<feature type="transmembrane region" description="Helical" evidence="1">
    <location>
        <begin position="311"/>
        <end position="330"/>
    </location>
</feature>
<keyword evidence="1" id="KW-0472">Membrane</keyword>
<feature type="transmembrane region" description="Helical" evidence="1">
    <location>
        <begin position="192"/>
        <end position="207"/>
    </location>
</feature>
<dbReference type="Proteomes" id="UP000199705">
    <property type="component" value="Unassembled WGS sequence"/>
</dbReference>
<sequence length="364" mass="41756">MQSYIQAQTPGVTKLHNLSDRLLWVDYAKGVGIVLVVYGHVLREIRPVKGLFNQYASFFELSDKFIYSFHMPLFFMLSGYFFMSSLYKKDFLFDKIRGLVYPFIIWSILQTSAEILISTMSPYTNTQTPLAELITCLIIPRDQFWFLYALFFITMINYFLFRLNAAAGIYFSTALWVAYVLFRQFVPETFNNTFQFLIFFNIGILFSQSRRFILIMGQWSFLLAGIIAFAATEYFYLTGISPFNSTILSKFLVGVAGSVLVVQLSRLAIAANFLSILGYIGKRSLPIYLAHMLVASGTRIFLLKILKVDNLAVNCVAGTLAGIFIPLFLYKIAVKNEYTAWLFVFPKKIDKKRESIRQTIIKTA</sequence>